<keyword evidence="8" id="KW-0812">Transmembrane</keyword>
<evidence type="ECO:0000256" key="2">
    <source>
        <dbReference type="ARBA" id="ARBA00004370"/>
    </source>
</evidence>
<keyword evidence="5 10" id="KW-0808">Transferase</keyword>
<dbReference type="InterPro" id="IPR036097">
    <property type="entry name" value="HisK_dim/P_sf"/>
</dbReference>
<keyword evidence="7" id="KW-0902">Two-component regulatory system</keyword>
<dbReference type="SMART" id="SM00387">
    <property type="entry name" value="HATPase_c"/>
    <property type="match status" value="1"/>
</dbReference>
<evidence type="ECO:0000256" key="7">
    <source>
        <dbReference type="ARBA" id="ARBA00023012"/>
    </source>
</evidence>
<dbReference type="EMBL" id="NNSR01000038">
    <property type="protein sequence ID" value="PKD31811.1"/>
    <property type="molecule type" value="Genomic_DNA"/>
</dbReference>
<keyword evidence="8" id="KW-1133">Transmembrane helix</keyword>
<dbReference type="InterPro" id="IPR004358">
    <property type="entry name" value="Sig_transdc_His_kin-like_C"/>
</dbReference>
<dbReference type="InterPro" id="IPR005467">
    <property type="entry name" value="His_kinase_dom"/>
</dbReference>
<dbReference type="GO" id="GO:0004721">
    <property type="term" value="F:phosphoprotein phosphatase activity"/>
    <property type="evidence" value="ECO:0007669"/>
    <property type="project" value="TreeGrafter"/>
</dbReference>
<evidence type="ECO:0000313" key="10">
    <source>
        <dbReference type="EMBL" id="PKD31811.1"/>
    </source>
</evidence>
<keyword evidence="8" id="KW-0472">Membrane</keyword>
<dbReference type="GO" id="GO:0005886">
    <property type="term" value="C:plasma membrane"/>
    <property type="evidence" value="ECO:0007669"/>
    <property type="project" value="TreeGrafter"/>
</dbReference>
<comment type="catalytic activity">
    <reaction evidence="1">
        <text>ATP + protein L-histidine = ADP + protein N-phospho-L-histidine.</text>
        <dbReference type="EC" id="2.7.13.3"/>
    </reaction>
</comment>
<keyword evidence="11" id="KW-1185">Reference proteome</keyword>
<dbReference type="PANTHER" id="PTHR45453:SF1">
    <property type="entry name" value="PHOSPHATE REGULON SENSOR PROTEIN PHOR"/>
    <property type="match status" value="1"/>
</dbReference>
<dbReference type="CDD" id="cd00075">
    <property type="entry name" value="HATPase"/>
    <property type="match status" value="1"/>
</dbReference>
<dbReference type="PRINTS" id="PR00344">
    <property type="entry name" value="BCTRLSENSOR"/>
</dbReference>
<dbReference type="SUPFAM" id="SSF55874">
    <property type="entry name" value="ATPase domain of HSP90 chaperone/DNA topoisomerase II/histidine kinase"/>
    <property type="match status" value="1"/>
</dbReference>
<dbReference type="Gene3D" id="1.10.287.130">
    <property type="match status" value="1"/>
</dbReference>
<dbReference type="PROSITE" id="PS50109">
    <property type="entry name" value="HIS_KIN"/>
    <property type="match status" value="1"/>
</dbReference>
<feature type="domain" description="Histidine kinase" evidence="9">
    <location>
        <begin position="367"/>
        <end position="564"/>
    </location>
</feature>
<dbReference type="Pfam" id="PF02518">
    <property type="entry name" value="HATPase_c"/>
    <property type="match status" value="1"/>
</dbReference>
<evidence type="ECO:0000259" key="9">
    <source>
        <dbReference type="PROSITE" id="PS50109"/>
    </source>
</evidence>
<dbReference type="AlphaFoldDB" id="A0A2N0UXU1"/>
<sequence>MKSRYIKRRKKFHYIIISVTIIVCLLGTVFTSLAILNSSKDLLVANAENELKMKMIDVEHNLGINLTDSQDDKVNGAYPYNDKVGLLNENVDKSNTYYQVTDKKNLTITTDNVLTVYYISSNRNYISFDVIKNLLSDNEYKEICGYLNTPTDNDGNYYVLICKKFYESEKYGYVPCQLEVVKTNKVNDWYVQDEVVKTYSFDLSKYDYLTIEELEATPFENDEMHRNIIDKDFFLGKDKPKYSQKNVEQILKDNALSYIDIYESPAVVNDGIFKCYLLSSDYYYNKENRLISDLDDSDYVYKVVQGSYLIVSLKEIDLLNDCLWKFITVFAVAFTIMAVVITVEIFSWKDFKRRTAQEETRLEMTNAIAHNLKTPLFVIGGFAENLKNEEDTEKKLHNIEIIQQQTEEMDSLIHRMLDLSRFDSPALKLNCEVFDFKPFIEKILENYYVHTEHEIIFIYNSKAKIKADPAMLKTVLENLIDNAEKYSDYGSDITINVSDDVLSISNQCSSFDRENLSKLWQPYFRATKGDNKSGSGIGLSIVKSALEMHGFKYKAEFENGIITFKFRFTSLD</sequence>
<organism evidence="10 11">
    <name type="scientific">Ruminococcus bromii</name>
    <dbReference type="NCBI Taxonomy" id="40518"/>
    <lineage>
        <taxon>Bacteria</taxon>
        <taxon>Bacillati</taxon>
        <taxon>Bacillota</taxon>
        <taxon>Clostridia</taxon>
        <taxon>Eubacteriales</taxon>
        <taxon>Oscillospiraceae</taxon>
        <taxon>Ruminococcus</taxon>
    </lineage>
</organism>
<name>A0A2N0UXU1_9FIRM</name>
<reference evidence="10" key="1">
    <citation type="journal article" date="2018" name="Environ. Microbiol.">
        <title>Sporulation capability and amylosome conservation among diverse human colonic and rumen isolates of the keystone starch-degrader Ruminococcus bromii.</title>
        <authorList>
            <person name="Mukhopadhya I."/>
            <person name="Morais S."/>
            <person name="Laverde-Gomez J."/>
            <person name="Sheridan P.O."/>
            <person name="Walker A.W."/>
            <person name="Kelly W."/>
            <person name="Klieve A.V."/>
            <person name="Ouwerkerk D."/>
            <person name="Duncan S.H."/>
            <person name="Louis P."/>
            <person name="Koropatkin N."/>
            <person name="Cockburn D."/>
            <person name="Kibler R."/>
            <person name="Cooper P.J."/>
            <person name="Sandoval C."/>
            <person name="Crost E."/>
            <person name="Juge N."/>
            <person name="Bayer E.A."/>
            <person name="Flint H.J."/>
        </authorList>
    </citation>
    <scope>NUCLEOTIDE SEQUENCE [LARGE SCALE GENOMIC DNA]</scope>
    <source>
        <strain evidence="10">ATCC 27255</strain>
    </source>
</reference>
<evidence type="ECO:0000313" key="11">
    <source>
        <dbReference type="Proteomes" id="UP000233425"/>
    </source>
</evidence>
<dbReference type="GO" id="GO:0016036">
    <property type="term" value="P:cellular response to phosphate starvation"/>
    <property type="evidence" value="ECO:0007669"/>
    <property type="project" value="TreeGrafter"/>
</dbReference>
<protein>
    <recommendedName>
        <fullName evidence="3">histidine kinase</fullName>
        <ecNumber evidence="3">2.7.13.3</ecNumber>
    </recommendedName>
</protein>
<evidence type="ECO:0000256" key="4">
    <source>
        <dbReference type="ARBA" id="ARBA00022553"/>
    </source>
</evidence>
<dbReference type="SUPFAM" id="SSF47384">
    <property type="entry name" value="Homodimeric domain of signal transducing histidine kinase"/>
    <property type="match status" value="1"/>
</dbReference>
<gene>
    <name evidence="10" type="primary">qseC</name>
    <name evidence="10" type="ORF">RBATCC27255_00726</name>
</gene>
<dbReference type="EC" id="2.7.13.3" evidence="3"/>
<dbReference type="InterPro" id="IPR050351">
    <property type="entry name" value="BphY/WalK/GraS-like"/>
</dbReference>
<dbReference type="Gene3D" id="3.30.565.10">
    <property type="entry name" value="Histidine kinase-like ATPase, C-terminal domain"/>
    <property type="match status" value="1"/>
</dbReference>
<comment type="caution">
    <text evidence="10">The sequence shown here is derived from an EMBL/GenBank/DDBJ whole genome shotgun (WGS) entry which is preliminary data.</text>
</comment>
<dbReference type="Pfam" id="PF00512">
    <property type="entry name" value="HisKA"/>
    <property type="match status" value="1"/>
</dbReference>
<dbReference type="SMART" id="SM00388">
    <property type="entry name" value="HisKA"/>
    <property type="match status" value="1"/>
</dbReference>
<proteinExistence type="predicted"/>
<dbReference type="InterPro" id="IPR003594">
    <property type="entry name" value="HATPase_dom"/>
</dbReference>
<dbReference type="RefSeq" id="WP_101028797.1">
    <property type="nucleotide sequence ID" value="NZ_CABMMZ010000038.1"/>
</dbReference>
<dbReference type="InterPro" id="IPR003661">
    <property type="entry name" value="HisK_dim/P_dom"/>
</dbReference>
<feature type="transmembrane region" description="Helical" evidence="8">
    <location>
        <begin position="323"/>
        <end position="346"/>
    </location>
</feature>
<comment type="subcellular location">
    <subcellularLocation>
        <location evidence="2">Membrane</location>
    </subcellularLocation>
</comment>
<keyword evidence="4" id="KW-0597">Phosphoprotein</keyword>
<evidence type="ECO:0000256" key="5">
    <source>
        <dbReference type="ARBA" id="ARBA00022679"/>
    </source>
</evidence>
<dbReference type="Proteomes" id="UP000233425">
    <property type="component" value="Unassembled WGS sequence"/>
</dbReference>
<dbReference type="InterPro" id="IPR036890">
    <property type="entry name" value="HATPase_C_sf"/>
</dbReference>
<feature type="transmembrane region" description="Helical" evidence="8">
    <location>
        <begin position="12"/>
        <end position="36"/>
    </location>
</feature>
<keyword evidence="6" id="KW-0418">Kinase</keyword>
<evidence type="ECO:0000256" key="1">
    <source>
        <dbReference type="ARBA" id="ARBA00000085"/>
    </source>
</evidence>
<evidence type="ECO:0000256" key="3">
    <source>
        <dbReference type="ARBA" id="ARBA00012438"/>
    </source>
</evidence>
<dbReference type="GO" id="GO:0000155">
    <property type="term" value="F:phosphorelay sensor kinase activity"/>
    <property type="evidence" value="ECO:0007669"/>
    <property type="project" value="InterPro"/>
</dbReference>
<dbReference type="PANTHER" id="PTHR45453">
    <property type="entry name" value="PHOSPHATE REGULON SENSOR PROTEIN PHOR"/>
    <property type="match status" value="1"/>
</dbReference>
<evidence type="ECO:0000256" key="8">
    <source>
        <dbReference type="SAM" id="Phobius"/>
    </source>
</evidence>
<accession>A0A2N0UXU1</accession>
<dbReference type="CDD" id="cd00082">
    <property type="entry name" value="HisKA"/>
    <property type="match status" value="1"/>
</dbReference>
<evidence type="ECO:0000256" key="6">
    <source>
        <dbReference type="ARBA" id="ARBA00022777"/>
    </source>
</evidence>